<protein>
    <submittedName>
        <fullName evidence="6">Helix-turn-helix transcriptional regulator</fullName>
    </submittedName>
</protein>
<dbReference type="PANTHER" id="PTHR44688">
    <property type="entry name" value="DNA-BINDING TRANSCRIPTIONAL ACTIVATOR DEVR_DOSR"/>
    <property type="match status" value="1"/>
</dbReference>
<evidence type="ECO:0000256" key="4">
    <source>
        <dbReference type="SAM" id="MobiDB-lite"/>
    </source>
</evidence>
<dbReference type="PROSITE" id="PS50043">
    <property type="entry name" value="HTH_LUXR_2"/>
    <property type="match status" value="1"/>
</dbReference>
<sequence>MGVSFLSPGARRWGDGVARSTLILDRVTQVSPPPDGGGPKTPYPGEVRTLEPLYPRDDGDQIRRALLTLLRGTGLPVAFGGMVQPGGPPRMTITELAGTSTAALRGLAINAGAGLGGKALALGLPLRVDDYPEARSISHEYDGPVAAEGLRSVVAVPIVVRREVRAVLYGAVRQRLALGDRLVAAAVNAGRELERRLTDRDAARTALTTLRTAAPRPAGSAPDAVLDPGAAGPDWEEVRQAHAELRGLLRRIDDPELRDRLDAVADRLAGAVTRPEGATPAPASPLSPRETDVLACVALGCTNADVAEQLGLRPETVKSYLRAAMRKLGAHTRLEVVVAARRAALLP</sequence>
<dbReference type="Gene3D" id="3.30.450.40">
    <property type="match status" value="1"/>
</dbReference>
<proteinExistence type="predicted"/>
<dbReference type="PANTHER" id="PTHR44688:SF16">
    <property type="entry name" value="DNA-BINDING TRANSCRIPTIONAL ACTIVATOR DEVR_DOSR"/>
    <property type="match status" value="1"/>
</dbReference>
<evidence type="ECO:0000313" key="6">
    <source>
        <dbReference type="EMBL" id="PWR06669.1"/>
    </source>
</evidence>
<dbReference type="PROSITE" id="PS00622">
    <property type="entry name" value="HTH_LUXR_1"/>
    <property type="match status" value="1"/>
</dbReference>
<dbReference type="Pfam" id="PF00196">
    <property type="entry name" value="GerE"/>
    <property type="match status" value="1"/>
</dbReference>
<dbReference type="Gene3D" id="1.10.10.10">
    <property type="entry name" value="Winged helix-like DNA-binding domain superfamily/Winged helix DNA-binding domain"/>
    <property type="match status" value="1"/>
</dbReference>
<dbReference type="InterPro" id="IPR036388">
    <property type="entry name" value="WH-like_DNA-bd_sf"/>
</dbReference>
<evidence type="ECO:0000313" key="7">
    <source>
        <dbReference type="Proteomes" id="UP000246050"/>
    </source>
</evidence>
<dbReference type="EMBL" id="QGKS01000504">
    <property type="protein sequence ID" value="PWR06669.1"/>
    <property type="molecule type" value="Genomic_DNA"/>
</dbReference>
<dbReference type="GO" id="GO:0006355">
    <property type="term" value="P:regulation of DNA-templated transcription"/>
    <property type="evidence" value="ECO:0007669"/>
    <property type="project" value="InterPro"/>
</dbReference>
<dbReference type="SUPFAM" id="SSF46894">
    <property type="entry name" value="C-terminal effector domain of the bipartite response regulators"/>
    <property type="match status" value="1"/>
</dbReference>
<dbReference type="SMART" id="SM00421">
    <property type="entry name" value="HTH_LUXR"/>
    <property type="match status" value="1"/>
</dbReference>
<dbReference type="GO" id="GO:0003677">
    <property type="term" value="F:DNA binding"/>
    <property type="evidence" value="ECO:0007669"/>
    <property type="project" value="UniProtKB-KW"/>
</dbReference>
<feature type="domain" description="HTH luxR-type" evidence="5">
    <location>
        <begin position="279"/>
        <end position="344"/>
    </location>
</feature>
<keyword evidence="1" id="KW-0805">Transcription regulation</keyword>
<dbReference type="InterPro" id="IPR029016">
    <property type="entry name" value="GAF-like_dom_sf"/>
</dbReference>
<keyword evidence="3" id="KW-0804">Transcription</keyword>
<dbReference type="PRINTS" id="PR00038">
    <property type="entry name" value="HTHLUXR"/>
</dbReference>
<name>A0A317CW87_9ACTN</name>
<dbReference type="SUPFAM" id="SSF55781">
    <property type="entry name" value="GAF domain-like"/>
    <property type="match status" value="1"/>
</dbReference>
<evidence type="ECO:0000256" key="3">
    <source>
        <dbReference type="ARBA" id="ARBA00023163"/>
    </source>
</evidence>
<dbReference type="CDD" id="cd06170">
    <property type="entry name" value="LuxR_C_like"/>
    <property type="match status" value="1"/>
</dbReference>
<dbReference type="OrthoDB" id="4069167at2"/>
<organism evidence="6 7">
    <name type="scientific">Micromonospora sicca</name>
    <dbReference type="NCBI Taxonomy" id="2202420"/>
    <lineage>
        <taxon>Bacteria</taxon>
        <taxon>Bacillati</taxon>
        <taxon>Actinomycetota</taxon>
        <taxon>Actinomycetes</taxon>
        <taxon>Micromonosporales</taxon>
        <taxon>Micromonosporaceae</taxon>
        <taxon>Micromonospora</taxon>
    </lineage>
</organism>
<accession>A0A317CW87</accession>
<dbReference type="InterPro" id="IPR000792">
    <property type="entry name" value="Tscrpt_reg_LuxR_C"/>
</dbReference>
<comment type="caution">
    <text evidence="6">The sequence shown here is derived from an EMBL/GenBank/DDBJ whole genome shotgun (WGS) entry which is preliminary data.</text>
</comment>
<evidence type="ECO:0000256" key="1">
    <source>
        <dbReference type="ARBA" id="ARBA00023015"/>
    </source>
</evidence>
<dbReference type="Proteomes" id="UP000246050">
    <property type="component" value="Unassembled WGS sequence"/>
</dbReference>
<reference evidence="6 7" key="1">
    <citation type="submission" date="2018-05" db="EMBL/GenBank/DDBJ databases">
        <title>Micromonosporas from Atacama Desert.</title>
        <authorList>
            <person name="Carro L."/>
            <person name="Golinska P."/>
            <person name="Klenk H.-P."/>
            <person name="Goodfellow M."/>
        </authorList>
    </citation>
    <scope>NUCLEOTIDE SEQUENCE [LARGE SCALE GENOMIC DNA]</scope>
    <source>
        <strain evidence="6 7">4G51</strain>
    </source>
</reference>
<evidence type="ECO:0000256" key="2">
    <source>
        <dbReference type="ARBA" id="ARBA00023125"/>
    </source>
</evidence>
<dbReference type="InterPro" id="IPR016032">
    <property type="entry name" value="Sig_transdc_resp-reg_C-effctor"/>
</dbReference>
<dbReference type="AlphaFoldDB" id="A0A317CW87"/>
<keyword evidence="2" id="KW-0238">DNA-binding</keyword>
<gene>
    <name evidence="6" type="ORF">DKT69_36445</name>
</gene>
<evidence type="ECO:0000259" key="5">
    <source>
        <dbReference type="PROSITE" id="PS50043"/>
    </source>
</evidence>
<feature type="region of interest" description="Disordered" evidence="4">
    <location>
        <begin position="27"/>
        <end position="47"/>
    </location>
</feature>